<evidence type="ECO:0000256" key="3">
    <source>
        <dbReference type="ARBA" id="ARBA00023274"/>
    </source>
</evidence>
<feature type="domain" description="Large ribosomal subunit protein uL6 alpha-beta" evidence="7">
    <location>
        <begin position="12"/>
        <end position="85"/>
    </location>
</feature>
<dbReference type="EMBL" id="JAEUBG010000019">
    <property type="protein sequence ID" value="KAH3688987.1"/>
    <property type="molecule type" value="Genomic_DNA"/>
</dbReference>
<dbReference type="PROSITE" id="PS00700">
    <property type="entry name" value="RIBOSOMAL_L6_2"/>
    <property type="match status" value="1"/>
</dbReference>
<keyword evidence="2" id="KW-0689">Ribosomal protein</keyword>
<dbReference type="GO" id="GO:0002181">
    <property type="term" value="P:cytoplasmic translation"/>
    <property type="evidence" value="ECO:0007669"/>
    <property type="project" value="TreeGrafter"/>
</dbReference>
<reference evidence="8" key="2">
    <citation type="submission" date="2021-01" db="EMBL/GenBank/DDBJ databases">
        <authorList>
            <person name="Schikora-Tamarit M.A."/>
        </authorList>
    </citation>
    <scope>NUCLEOTIDE SEQUENCE</scope>
    <source>
        <strain evidence="8">CBS2887</strain>
    </source>
</reference>
<dbReference type="InterPro" id="IPR000702">
    <property type="entry name" value="Ribosomal_uL6-like"/>
</dbReference>
<name>A0A9P8QEL3_WICPI</name>
<dbReference type="PANTHER" id="PTHR11655:SF16">
    <property type="entry name" value="60S RIBOSOMAL PROTEIN L9"/>
    <property type="match status" value="1"/>
</dbReference>
<accession>A0A9P8QEL3</accession>
<dbReference type="InterPro" id="IPR002359">
    <property type="entry name" value="Ribosomal_uL6_CS2"/>
</dbReference>
<dbReference type="PANTHER" id="PTHR11655">
    <property type="entry name" value="60S/50S RIBOSOMAL PROTEIN L6/L9"/>
    <property type="match status" value="1"/>
</dbReference>
<dbReference type="InterPro" id="IPR020040">
    <property type="entry name" value="Ribosomal_uL6_a/b-dom"/>
</dbReference>
<dbReference type="FunFam" id="3.90.930.12:FF:000004">
    <property type="entry name" value="60S ribosomal protein L9"/>
    <property type="match status" value="1"/>
</dbReference>
<dbReference type="InterPro" id="IPR036789">
    <property type="entry name" value="Ribosomal_uL6-like_a/b-dom_sf"/>
</dbReference>
<organism evidence="8 9">
    <name type="scientific">Wickerhamomyces pijperi</name>
    <name type="common">Yeast</name>
    <name type="synonym">Pichia pijperi</name>
    <dbReference type="NCBI Taxonomy" id="599730"/>
    <lineage>
        <taxon>Eukaryota</taxon>
        <taxon>Fungi</taxon>
        <taxon>Dikarya</taxon>
        <taxon>Ascomycota</taxon>
        <taxon>Saccharomycotina</taxon>
        <taxon>Saccharomycetes</taxon>
        <taxon>Phaffomycetales</taxon>
        <taxon>Wickerhamomycetaceae</taxon>
        <taxon>Wickerhamomyces</taxon>
    </lineage>
</organism>
<proteinExistence type="inferred from homology"/>
<dbReference type="Pfam" id="PF00347">
    <property type="entry name" value="Ribosomal_L6"/>
    <property type="match status" value="2"/>
</dbReference>
<evidence type="ECO:0000256" key="2">
    <source>
        <dbReference type="ARBA" id="ARBA00022980"/>
    </source>
</evidence>
<dbReference type="PIRSF" id="PIRSF002162">
    <property type="entry name" value="Ribosomal_L6"/>
    <property type="match status" value="1"/>
</dbReference>
<evidence type="ECO:0000256" key="4">
    <source>
        <dbReference type="ARBA" id="ARBA00075840"/>
    </source>
</evidence>
<dbReference type="AlphaFoldDB" id="A0A9P8QEL3"/>
<sequence>MKYIRTDQTLDIPEGVTVQINARAVTVTGPRGTLKKDLKHIDVTFTKVSNKQIKITVHNGDRKHVAALRTVRSLINNLIIGVTKGFLYKMRYVYAHFPINVNTIEKDGKKFVEIRNFLGDKQVRLVPVQEGVEISFSANIKDEIVLSGNSVEAVSQNAADIQQICRVRNKDIRKFLDGIYVSEKGNIVQDE</sequence>
<dbReference type="Proteomes" id="UP000774326">
    <property type="component" value="Unassembled WGS sequence"/>
</dbReference>
<evidence type="ECO:0000259" key="7">
    <source>
        <dbReference type="Pfam" id="PF00347"/>
    </source>
</evidence>
<evidence type="ECO:0000256" key="5">
    <source>
        <dbReference type="ARBA" id="ARBA00080918"/>
    </source>
</evidence>
<dbReference type="GO" id="GO:0003735">
    <property type="term" value="F:structural constituent of ribosome"/>
    <property type="evidence" value="ECO:0007669"/>
    <property type="project" value="InterPro"/>
</dbReference>
<evidence type="ECO:0000256" key="1">
    <source>
        <dbReference type="ARBA" id="ARBA00009356"/>
    </source>
</evidence>
<dbReference type="GO" id="GO:0019843">
    <property type="term" value="F:rRNA binding"/>
    <property type="evidence" value="ECO:0007669"/>
    <property type="project" value="InterPro"/>
</dbReference>
<dbReference type="Gene3D" id="3.90.930.12">
    <property type="entry name" value="Ribosomal protein L6, alpha-beta domain"/>
    <property type="match status" value="2"/>
</dbReference>
<dbReference type="GO" id="GO:0022625">
    <property type="term" value="C:cytosolic large ribosomal subunit"/>
    <property type="evidence" value="ECO:0007669"/>
    <property type="project" value="TreeGrafter"/>
</dbReference>
<dbReference type="SUPFAM" id="SSF56053">
    <property type="entry name" value="Ribosomal protein L6"/>
    <property type="match status" value="2"/>
</dbReference>
<comment type="caution">
    <text evidence="8">The sequence shown here is derived from an EMBL/GenBank/DDBJ whole genome shotgun (WGS) entry which is preliminary data.</text>
</comment>
<comment type="similarity">
    <text evidence="1">Belongs to the universal ribosomal protein uL6 family.</text>
</comment>
<keyword evidence="3" id="KW-0687">Ribonucleoprotein</keyword>
<keyword evidence="9" id="KW-1185">Reference proteome</keyword>
<evidence type="ECO:0000313" key="8">
    <source>
        <dbReference type="EMBL" id="KAH3688987.1"/>
    </source>
</evidence>
<evidence type="ECO:0000256" key="6">
    <source>
        <dbReference type="ARBA" id="ARBA00082770"/>
    </source>
</evidence>
<dbReference type="FunFam" id="3.90.930.12:FF:000003">
    <property type="entry name" value="60S ribosomal protein L9"/>
    <property type="match status" value="1"/>
</dbReference>
<reference evidence="8" key="1">
    <citation type="journal article" date="2021" name="Open Biol.">
        <title>Shared evolutionary footprints suggest mitochondrial oxidative damage underlies multiple complex I losses in fungi.</title>
        <authorList>
            <person name="Schikora-Tamarit M.A."/>
            <person name="Marcet-Houben M."/>
            <person name="Nosek J."/>
            <person name="Gabaldon T."/>
        </authorList>
    </citation>
    <scope>NUCLEOTIDE SEQUENCE</scope>
    <source>
        <strain evidence="8">CBS2887</strain>
    </source>
</reference>
<protein>
    <recommendedName>
        <fullName evidence="5">L8</fullName>
    </recommendedName>
    <alternativeName>
        <fullName evidence="4">RP24</fullName>
    </alternativeName>
    <alternativeName>
        <fullName evidence="6">YL11</fullName>
    </alternativeName>
</protein>
<gene>
    <name evidence="8" type="ORF">WICPIJ_000046</name>
</gene>
<dbReference type="OrthoDB" id="10252633at2759"/>
<feature type="domain" description="Large ribosomal subunit protein uL6 alpha-beta" evidence="7">
    <location>
        <begin position="97"/>
        <end position="178"/>
    </location>
</feature>
<evidence type="ECO:0000313" key="9">
    <source>
        <dbReference type="Proteomes" id="UP000774326"/>
    </source>
</evidence>